<dbReference type="AlphaFoldDB" id="A0A4Y2I1Q5"/>
<gene>
    <name evidence="1" type="ORF">AVEN_273928_1</name>
</gene>
<keyword evidence="2" id="KW-1185">Reference proteome</keyword>
<evidence type="ECO:0008006" key="3">
    <source>
        <dbReference type="Google" id="ProtNLM"/>
    </source>
</evidence>
<evidence type="ECO:0000313" key="2">
    <source>
        <dbReference type="Proteomes" id="UP000499080"/>
    </source>
</evidence>
<proteinExistence type="predicted"/>
<protein>
    <recommendedName>
        <fullName evidence="3">Reverse transcriptase domain-containing protein</fullName>
    </recommendedName>
</protein>
<accession>A0A4Y2I1Q5</accession>
<dbReference type="EMBL" id="BGPR01002314">
    <property type="protein sequence ID" value="GBM71460.1"/>
    <property type="molecule type" value="Genomic_DNA"/>
</dbReference>
<name>A0A4Y2I1Q5_ARAVE</name>
<evidence type="ECO:0000313" key="1">
    <source>
        <dbReference type="EMBL" id="GBM71460.1"/>
    </source>
</evidence>
<dbReference type="PANTHER" id="PTHR47331">
    <property type="entry name" value="PHD-TYPE DOMAIN-CONTAINING PROTEIN"/>
    <property type="match status" value="1"/>
</dbReference>
<comment type="caution">
    <text evidence="1">The sequence shown here is derived from an EMBL/GenBank/DDBJ whole genome shotgun (WGS) entry which is preliminary data.</text>
</comment>
<dbReference type="Proteomes" id="UP000499080">
    <property type="component" value="Unassembled WGS sequence"/>
</dbReference>
<sequence length="210" mass="24372">MLWDLECLGIKDSGTKIKKDERYEEVKRFFENTVTRDETGIYIIRLAYIEGKPPLANNVEVANKRLQTTSQKLKSFNKDVLKESRTTPVRPVFDASTRDKYGHSINESLEKGPNMIDVLINILNFRVYSVGLSADRDKAFLKIMIDPTDRDVLRFLWWQDGQVVHLRHCTIVFGVSLSSFLLGACIDNLQKHAPDHLKRHRQKAFEILFY</sequence>
<organism evidence="1 2">
    <name type="scientific">Araneus ventricosus</name>
    <name type="common">Orbweaver spider</name>
    <name type="synonym">Epeira ventricosa</name>
    <dbReference type="NCBI Taxonomy" id="182803"/>
    <lineage>
        <taxon>Eukaryota</taxon>
        <taxon>Metazoa</taxon>
        <taxon>Ecdysozoa</taxon>
        <taxon>Arthropoda</taxon>
        <taxon>Chelicerata</taxon>
        <taxon>Arachnida</taxon>
        <taxon>Araneae</taxon>
        <taxon>Araneomorphae</taxon>
        <taxon>Entelegynae</taxon>
        <taxon>Araneoidea</taxon>
        <taxon>Araneidae</taxon>
        <taxon>Araneus</taxon>
    </lineage>
</organism>
<reference evidence="1 2" key="1">
    <citation type="journal article" date="2019" name="Sci. Rep.">
        <title>Orb-weaving spider Araneus ventricosus genome elucidates the spidroin gene catalogue.</title>
        <authorList>
            <person name="Kono N."/>
            <person name="Nakamura H."/>
            <person name="Ohtoshi R."/>
            <person name="Moran D.A.P."/>
            <person name="Shinohara A."/>
            <person name="Yoshida Y."/>
            <person name="Fujiwara M."/>
            <person name="Mori M."/>
            <person name="Tomita M."/>
            <person name="Arakawa K."/>
        </authorList>
    </citation>
    <scope>NUCLEOTIDE SEQUENCE [LARGE SCALE GENOMIC DNA]</scope>
</reference>
<dbReference type="OrthoDB" id="5864674at2759"/>